<keyword evidence="2" id="KW-1185">Reference proteome</keyword>
<sequence length="210" mass="22350">MFRTAAEQTKISSAAHRVRTRIAMRCTAALLAVCAVFTTASCTPNGAAVGDTQDHQPAIAHAGIQRADMLISLIGSTDVDRDRLVLTAFATAKLHASYVSTSQVSDPVTAAQQGVIDMTNQQVHVIIISGIDVTDNTADSWAQTLEAPREAGIPVVLLEPQTAPQNTQLYAAVFTINDRATDATPIDQAIDAVINDEPHERDMMVTTNVA</sequence>
<evidence type="ECO:0000313" key="1">
    <source>
        <dbReference type="EMBL" id="RSX54203.1"/>
    </source>
</evidence>
<accession>A0A430FMZ2</accession>
<comment type="caution">
    <text evidence="1">The sequence shown here is derived from an EMBL/GenBank/DDBJ whole genome shotgun (WGS) entry which is preliminary data.</text>
</comment>
<organism evidence="1 2">
    <name type="scientific">Bifidobacterium goeldii</name>
    <dbReference type="NCBI Taxonomy" id="2306975"/>
    <lineage>
        <taxon>Bacteria</taxon>
        <taxon>Bacillati</taxon>
        <taxon>Actinomycetota</taxon>
        <taxon>Actinomycetes</taxon>
        <taxon>Bifidobacteriales</taxon>
        <taxon>Bifidobacteriaceae</taxon>
        <taxon>Bifidobacterium</taxon>
    </lineage>
</organism>
<dbReference type="Gene3D" id="3.40.50.2300">
    <property type="match status" value="1"/>
</dbReference>
<protein>
    <submittedName>
        <fullName evidence="1">Sugar ABC transporter substrate-binding protein</fullName>
    </submittedName>
</protein>
<name>A0A430FMZ2_9BIFI</name>
<dbReference type="AlphaFoldDB" id="A0A430FMZ2"/>
<reference evidence="1 2" key="1">
    <citation type="submission" date="2018-09" db="EMBL/GenBank/DDBJ databases">
        <title>Characterization of the phylogenetic diversity of five novel species belonging to the genus Bifidobacterium.</title>
        <authorList>
            <person name="Lugli G.A."/>
            <person name="Duranti S."/>
            <person name="Milani C."/>
        </authorList>
    </citation>
    <scope>NUCLEOTIDE SEQUENCE [LARGE SCALE GENOMIC DNA]</scope>
    <source>
        <strain evidence="1 2">2034B</strain>
    </source>
</reference>
<gene>
    <name evidence="1" type="ORF">D2E25_0511</name>
</gene>
<dbReference type="EMBL" id="QXGL01000001">
    <property type="protein sequence ID" value="RSX54203.1"/>
    <property type="molecule type" value="Genomic_DNA"/>
</dbReference>
<dbReference type="Proteomes" id="UP000287533">
    <property type="component" value="Unassembled WGS sequence"/>
</dbReference>
<evidence type="ECO:0000313" key="2">
    <source>
        <dbReference type="Proteomes" id="UP000287533"/>
    </source>
</evidence>
<proteinExistence type="predicted"/>